<dbReference type="Gene3D" id="3.40.50.360">
    <property type="match status" value="1"/>
</dbReference>
<name>A0A9X6NIS4_HYPEX</name>
<feature type="signal peptide" evidence="2">
    <location>
        <begin position="1"/>
        <end position="22"/>
    </location>
</feature>
<gene>
    <name evidence="3" type="ORF">BV898_20330</name>
</gene>
<feature type="compositionally biased region" description="Basic and acidic residues" evidence="1">
    <location>
        <begin position="333"/>
        <end position="342"/>
    </location>
</feature>
<comment type="caution">
    <text evidence="3">The sequence shown here is derived from an EMBL/GenBank/DDBJ whole genome shotgun (WGS) entry which is preliminary data.</text>
</comment>
<evidence type="ECO:0000256" key="1">
    <source>
        <dbReference type="SAM" id="MobiDB-lite"/>
    </source>
</evidence>
<dbReference type="InterPro" id="IPR029039">
    <property type="entry name" value="Flavoprotein-like_sf"/>
</dbReference>
<evidence type="ECO:0000313" key="3">
    <source>
        <dbReference type="EMBL" id="OWA54897.1"/>
    </source>
</evidence>
<reference evidence="4" key="1">
    <citation type="submission" date="2017-01" db="EMBL/GenBank/DDBJ databases">
        <title>Comparative genomics of anhydrobiosis in the tardigrade Hypsibius dujardini.</title>
        <authorList>
            <person name="Yoshida Y."/>
            <person name="Koutsovoulos G."/>
            <person name="Laetsch D."/>
            <person name="Stevens L."/>
            <person name="Kumar S."/>
            <person name="Horikawa D."/>
            <person name="Ishino K."/>
            <person name="Komine S."/>
            <person name="Tomita M."/>
            <person name="Blaxter M."/>
            <person name="Arakawa K."/>
        </authorList>
    </citation>
    <scope>NUCLEOTIDE SEQUENCE [LARGE SCALE GENOMIC DNA]</scope>
    <source>
        <strain evidence="4">Z151</strain>
    </source>
</reference>
<feature type="chain" id="PRO_5040998174" evidence="2">
    <location>
        <begin position="23"/>
        <end position="387"/>
    </location>
</feature>
<dbReference type="EMBL" id="MTYJ01000480">
    <property type="protein sequence ID" value="OWA54897.1"/>
    <property type="molecule type" value="Genomic_DNA"/>
</dbReference>
<evidence type="ECO:0000313" key="4">
    <source>
        <dbReference type="Proteomes" id="UP000192578"/>
    </source>
</evidence>
<dbReference type="AlphaFoldDB" id="A0A9X6NIS4"/>
<keyword evidence="2" id="KW-0732">Signal</keyword>
<accession>A0A9X6NIS4</accession>
<feature type="region of interest" description="Disordered" evidence="1">
    <location>
        <begin position="292"/>
        <end position="387"/>
    </location>
</feature>
<protein>
    <submittedName>
        <fullName evidence="3">Uncharacterized protein</fullName>
    </submittedName>
</protein>
<dbReference type="Proteomes" id="UP000192578">
    <property type="component" value="Unassembled WGS sequence"/>
</dbReference>
<feature type="non-terminal residue" evidence="3">
    <location>
        <position position="387"/>
    </location>
</feature>
<evidence type="ECO:0000256" key="2">
    <source>
        <dbReference type="SAM" id="SignalP"/>
    </source>
</evidence>
<organism evidence="3 4">
    <name type="scientific">Hypsibius exemplaris</name>
    <name type="common">Freshwater tardigrade</name>
    <dbReference type="NCBI Taxonomy" id="2072580"/>
    <lineage>
        <taxon>Eukaryota</taxon>
        <taxon>Metazoa</taxon>
        <taxon>Ecdysozoa</taxon>
        <taxon>Tardigrada</taxon>
        <taxon>Eutardigrada</taxon>
        <taxon>Parachela</taxon>
        <taxon>Hypsibioidea</taxon>
        <taxon>Hypsibiidae</taxon>
        <taxon>Hypsibius</taxon>
    </lineage>
</organism>
<sequence>AATHLRTWLSELSLVHIPSVLAIPKVEEAITKEGKTTNKLVLEFTDALLGELVWFARAIKTHAHQIVVGHEKVTFSGMHSIQMCIPACLSAGKPLPKKKWPRRVVDLDGNKGTLRLHKEAVCRFPFYSAFGVNVEQHCKKRRKRPNESVPPVHVVTWTTRALTTNQPINQTTHQEETHQQIYFTNNNGEQMEFQVELEQVRGLLTKPSQYDSNVDDYLWLNRLRSTSVPRDKDLFRAVAQTRDGTQASFDDVPSLLFGNPDLVDEWPKCCLIYSSVENSFTATNASLRRDANAPFQSDDDEDSLPCGQPQRFDPQPIPPSPQKQADDSLAQKSVREFIHHFESGQSTPTAMSPAKSHPSVLRDTPQTAARRDGFLVPGTSGVPQFDA</sequence>
<keyword evidence="4" id="KW-1185">Reference proteome</keyword>
<proteinExistence type="predicted"/>
<dbReference type="OrthoDB" id="68575at2759"/>